<feature type="transmembrane region" description="Helical" evidence="1">
    <location>
        <begin position="338"/>
        <end position="362"/>
    </location>
</feature>
<dbReference type="AlphaFoldDB" id="B4M8Q6"/>
<evidence type="ECO:0000313" key="5">
    <source>
        <dbReference type="Proteomes" id="UP000008792"/>
    </source>
</evidence>
<keyword evidence="5" id="KW-1185">Reference proteome</keyword>
<evidence type="ECO:0000313" key="4">
    <source>
        <dbReference type="EMBL" id="EDW57582.1"/>
    </source>
</evidence>
<evidence type="ECO:0000256" key="2">
    <source>
        <dbReference type="SAM" id="SignalP"/>
    </source>
</evidence>
<dbReference type="Gene3D" id="2.10.25.10">
    <property type="entry name" value="Laminin"/>
    <property type="match status" value="2"/>
</dbReference>
<reference evidence="4 5" key="1">
    <citation type="journal article" date="2007" name="Nature">
        <title>Evolution of genes and genomes on the Drosophila phylogeny.</title>
        <authorList>
            <consortium name="Drosophila 12 Genomes Consortium"/>
            <person name="Clark A.G."/>
            <person name="Eisen M.B."/>
            <person name="Smith D.R."/>
            <person name="Bergman C.M."/>
            <person name="Oliver B."/>
            <person name="Markow T.A."/>
            <person name="Kaufman T.C."/>
            <person name="Kellis M."/>
            <person name="Gelbart W."/>
            <person name="Iyer V.N."/>
            <person name="Pollard D.A."/>
            <person name="Sackton T.B."/>
            <person name="Larracuente A.M."/>
            <person name="Singh N.D."/>
            <person name="Abad J.P."/>
            <person name="Abt D.N."/>
            <person name="Adryan B."/>
            <person name="Aguade M."/>
            <person name="Akashi H."/>
            <person name="Anderson W.W."/>
            <person name="Aquadro C.F."/>
            <person name="Ardell D.H."/>
            <person name="Arguello R."/>
            <person name="Artieri C.G."/>
            <person name="Barbash D.A."/>
            <person name="Barker D."/>
            <person name="Barsanti P."/>
            <person name="Batterham P."/>
            <person name="Batzoglou S."/>
            <person name="Begun D."/>
            <person name="Bhutkar A."/>
            <person name="Blanco E."/>
            <person name="Bosak S.A."/>
            <person name="Bradley R.K."/>
            <person name="Brand A.D."/>
            <person name="Brent M.R."/>
            <person name="Brooks A.N."/>
            <person name="Brown R.H."/>
            <person name="Butlin R.K."/>
            <person name="Caggese C."/>
            <person name="Calvi B.R."/>
            <person name="Bernardo de Carvalho A."/>
            <person name="Caspi A."/>
            <person name="Castrezana S."/>
            <person name="Celniker S.E."/>
            <person name="Chang J.L."/>
            <person name="Chapple C."/>
            <person name="Chatterji S."/>
            <person name="Chinwalla A."/>
            <person name="Civetta A."/>
            <person name="Clifton S.W."/>
            <person name="Comeron J.M."/>
            <person name="Costello J.C."/>
            <person name="Coyne J.A."/>
            <person name="Daub J."/>
            <person name="David R.G."/>
            <person name="Delcher A.L."/>
            <person name="Delehaunty K."/>
            <person name="Do C.B."/>
            <person name="Ebling H."/>
            <person name="Edwards K."/>
            <person name="Eickbush T."/>
            <person name="Evans J.D."/>
            <person name="Filipski A."/>
            <person name="Findeiss S."/>
            <person name="Freyhult E."/>
            <person name="Fulton L."/>
            <person name="Fulton R."/>
            <person name="Garcia A.C."/>
            <person name="Gardiner A."/>
            <person name="Garfield D.A."/>
            <person name="Garvin B.E."/>
            <person name="Gibson G."/>
            <person name="Gilbert D."/>
            <person name="Gnerre S."/>
            <person name="Godfrey J."/>
            <person name="Good R."/>
            <person name="Gotea V."/>
            <person name="Gravely B."/>
            <person name="Greenberg A.J."/>
            <person name="Griffiths-Jones S."/>
            <person name="Gross S."/>
            <person name="Guigo R."/>
            <person name="Gustafson E.A."/>
            <person name="Haerty W."/>
            <person name="Hahn M.W."/>
            <person name="Halligan D.L."/>
            <person name="Halpern A.L."/>
            <person name="Halter G.M."/>
            <person name="Han M.V."/>
            <person name="Heger A."/>
            <person name="Hillier L."/>
            <person name="Hinrichs A.S."/>
            <person name="Holmes I."/>
            <person name="Hoskins R.A."/>
            <person name="Hubisz M.J."/>
            <person name="Hultmark D."/>
            <person name="Huntley M.A."/>
            <person name="Jaffe D.B."/>
            <person name="Jagadeeshan S."/>
            <person name="Jeck W.R."/>
            <person name="Johnson J."/>
            <person name="Jones C.D."/>
            <person name="Jordan W.C."/>
            <person name="Karpen G.H."/>
            <person name="Kataoka E."/>
            <person name="Keightley P.D."/>
            <person name="Kheradpour P."/>
            <person name="Kirkness E.F."/>
            <person name="Koerich L.B."/>
            <person name="Kristiansen K."/>
            <person name="Kudrna D."/>
            <person name="Kulathinal R.J."/>
            <person name="Kumar S."/>
            <person name="Kwok R."/>
            <person name="Lander E."/>
            <person name="Langley C.H."/>
            <person name="Lapoint R."/>
            <person name="Lazzaro B.P."/>
            <person name="Lee S.J."/>
            <person name="Levesque L."/>
            <person name="Li R."/>
            <person name="Lin C.F."/>
            <person name="Lin M.F."/>
            <person name="Lindblad-Toh K."/>
            <person name="Llopart A."/>
            <person name="Long M."/>
            <person name="Low L."/>
            <person name="Lozovsky E."/>
            <person name="Lu J."/>
            <person name="Luo M."/>
            <person name="Machado C.A."/>
            <person name="Makalowski W."/>
            <person name="Marzo M."/>
            <person name="Matsuda M."/>
            <person name="Matzkin L."/>
            <person name="McAllister B."/>
            <person name="McBride C.S."/>
            <person name="McKernan B."/>
            <person name="McKernan K."/>
            <person name="Mendez-Lago M."/>
            <person name="Minx P."/>
            <person name="Mollenhauer M.U."/>
            <person name="Montooth K."/>
            <person name="Mount S.M."/>
            <person name="Mu X."/>
            <person name="Myers E."/>
            <person name="Negre B."/>
            <person name="Newfeld S."/>
            <person name="Nielsen R."/>
            <person name="Noor M.A."/>
            <person name="O'Grady P."/>
            <person name="Pachter L."/>
            <person name="Papaceit M."/>
            <person name="Parisi M.J."/>
            <person name="Parisi M."/>
            <person name="Parts L."/>
            <person name="Pedersen J.S."/>
            <person name="Pesole G."/>
            <person name="Phillippy A.M."/>
            <person name="Ponting C.P."/>
            <person name="Pop M."/>
            <person name="Porcelli D."/>
            <person name="Powell J.R."/>
            <person name="Prohaska S."/>
            <person name="Pruitt K."/>
            <person name="Puig M."/>
            <person name="Quesneville H."/>
            <person name="Ram K.R."/>
            <person name="Rand D."/>
            <person name="Rasmussen M.D."/>
            <person name="Reed L.K."/>
            <person name="Reenan R."/>
            <person name="Reily A."/>
            <person name="Remington K.A."/>
            <person name="Rieger T.T."/>
            <person name="Ritchie M.G."/>
            <person name="Robin C."/>
            <person name="Rogers Y.H."/>
            <person name="Rohde C."/>
            <person name="Rozas J."/>
            <person name="Rubenfield M.J."/>
            <person name="Ruiz A."/>
            <person name="Russo S."/>
            <person name="Salzberg S.L."/>
            <person name="Sanchez-Gracia A."/>
            <person name="Saranga D.J."/>
            <person name="Sato H."/>
            <person name="Schaeffer S.W."/>
            <person name="Schatz M.C."/>
            <person name="Schlenke T."/>
            <person name="Schwartz R."/>
            <person name="Segarra C."/>
            <person name="Singh R.S."/>
            <person name="Sirot L."/>
            <person name="Sirota M."/>
            <person name="Sisneros N.B."/>
            <person name="Smith C.D."/>
            <person name="Smith T.F."/>
            <person name="Spieth J."/>
            <person name="Stage D.E."/>
            <person name="Stark A."/>
            <person name="Stephan W."/>
            <person name="Strausberg R.L."/>
            <person name="Strempel S."/>
            <person name="Sturgill D."/>
            <person name="Sutton G."/>
            <person name="Sutton G.G."/>
            <person name="Tao W."/>
            <person name="Teichmann S."/>
            <person name="Tobari Y.N."/>
            <person name="Tomimura Y."/>
            <person name="Tsolas J.M."/>
            <person name="Valente V.L."/>
            <person name="Venter E."/>
            <person name="Venter J.C."/>
            <person name="Vicario S."/>
            <person name="Vieira F.G."/>
            <person name="Vilella A.J."/>
            <person name="Villasante A."/>
            <person name="Walenz B."/>
            <person name="Wang J."/>
            <person name="Wasserman M."/>
            <person name="Watts T."/>
            <person name="Wilson D."/>
            <person name="Wilson R.K."/>
            <person name="Wing R.A."/>
            <person name="Wolfner M.F."/>
            <person name="Wong A."/>
            <person name="Wong G.K."/>
            <person name="Wu C.I."/>
            <person name="Wu G."/>
            <person name="Yamamoto D."/>
            <person name="Yang H.P."/>
            <person name="Yang S.P."/>
            <person name="Yorke J.A."/>
            <person name="Yoshida K."/>
            <person name="Zdobnov E."/>
            <person name="Zhang P."/>
            <person name="Zhang Y."/>
            <person name="Zimin A.V."/>
            <person name="Baldwin J."/>
            <person name="Abdouelleil A."/>
            <person name="Abdulkadir J."/>
            <person name="Abebe A."/>
            <person name="Abera B."/>
            <person name="Abreu J."/>
            <person name="Acer S.C."/>
            <person name="Aftuck L."/>
            <person name="Alexander A."/>
            <person name="An P."/>
            <person name="Anderson E."/>
            <person name="Anderson S."/>
            <person name="Arachi H."/>
            <person name="Azer M."/>
            <person name="Bachantsang P."/>
            <person name="Barry A."/>
            <person name="Bayul T."/>
            <person name="Berlin A."/>
            <person name="Bessette D."/>
            <person name="Bloom T."/>
            <person name="Blye J."/>
            <person name="Boguslavskiy L."/>
            <person name="Bonnet C."/>
            <person name="Boukhgalter B."/>
            <person name="Bourzgui I."/>
            <person name="Brown A."/>
            <person name="Cahill P."/>
            <person name="Channer S."/>
            <person name="Cheshatsang Y."/>
            <person name="Chuda L."/>
            <person name="Citroen M."/>
            <person name="Collymore A."/>
            <person name="Cooke P."/>
            <person name="Costello M."/>
            <person name="D'Aco K."/>
            <person name="Daza R."/>
            <person name="De Haan G."/>
            <person name="DeGray S."/>
            <person name="DeMaso C."/>
            <person name="Dhargay N."/>
            <person name="Dooley K."/>
            <person name="Dooley E."/>
            <person name="Doricent M."/>
            <person name="Dorje P."/>
            <person name="Dorjee K."/>
            <person name="Dupes A."/>
            <person name="Elong R."/>
            <person name="Falk J."/>
            <person name="Farina A."/>
            <person name="Faro S."/>
            <person name="Ferguson D."/>
            <person name="Fisher S."/>
            <person name="Foley C.D."/>
            <person name="Franke A."/>
            <person name="Friedrich D."/>
            <person name="Gadbois L."/>
            <person name="Gearin G."/>
            <person name="Gearin C.R."/>
            <person name="Giannoukos G."/>
            <person name="Goode T."/>
            <person name="Graham J."/>
            <person name="Grandbois E."/>
            <person name="Grewal S."/>
            <person name="Gyaltsen K."/>
            <person name="Hafez N."/>
            <person name="Hagos B."/>
            <person name="Hall J."/>
            <person name="Henson C."/>
            <person name="Hollinger A."/>
            <person name="Honan T."/>
            <person name="Huard M.D."/>
            <person name="Hughes L."/>
            <person name="Hurhula B."/>
            <person name="Husby M.E."/>
            <person name="Kamat A."/>
            <person name="Kanga B."/>
            <person name="Kashin S."/>
            <person name="Khazanovich D."/>
            <person name="Kisner P."/>
            <person name="Lance K."/>
            <person name="Lara M."/>
            <person name="Lee W."/>
            <person name="Lennon N."/>
            <person name="Letendre F."/>
            <person name="LeVine R."/>
            <person name="Lipovsky A."/>
            <person name="Liu X."/>
            <person name="Liu J."/>
            <person name="Liu S."/>
            <person name="Lokyitsang T."/>
            <person name="Lokyitsang Y."/>
            <person name="Lubonja R."/>
            <person name="Lui A."/>
            <person name="MacDonald P."/>
            <person name="Magnisalis V."/>
            <person name="Maru K."/>
            <person name="Matthews C."/>
            <person name="McCusker W."/>
            <person name="McDonough S."/>
            <person name="Mehta T."/>
            <person name="Meldrim J."/>
            <person name="Meneus L."/>
            <person name="Mihai O."/>
            <person name="Mihalev A."/>
            <person name="Mihova T."/>
            <person name="Mittelman R."/>
            <person name="Mlenga V."/>
            <person name="Montmayeur A."/>
            <person name="Mulrain L."/>
            <person name="Navidi A."/>
            <person name="Naylor J."/>
            <person name="Negash T."/>
            <person name="Nguyen T."/>
            <person name="Nguyen N."/>
            <person name="Nicol R."/>
            <person name="Norbu C."/>
            <person name="Norbu N."/>
            <person name="Novod N."/>
            <person name="O'Neill B."/>
            <person name="Osman S."/>
            <person name="Markiewicz E."/>
            <person name="Oyono O.L."/>
            <person name="Patti C."/>
            <person name="Phunkhang P."/>
            <person name="Pierre F."/>
            <person name="Priest M."/>
            <person name="Raghuraman S."/>
            <person name="Rege F."/>
            <person name="Reyes R."/>
            <person name="Rise C."/>
            <person name="Rogov P."/>
            <person name="Ross K."/>
            <person name="Ryan E."/>
            <person name="Settipalli S."/>
            <person name="Shea T."/>
            <person name="Sherpa N."/>
            <person name="Shi L."/>
            <person name="Shih D."/>
            <person name="Sparrow T."/>
            <person name="Spaulding J."/>
            <person name="Stalker J."/>
            <person name="Stange-Thomann N."/>
            <person name="Stavropoulos S."/>
            <person name="Stone C."/>
            <person name="Strader C."/>
            <person name="Tesfaye S."/>
            <person name="Thomson T."/>
            <person name="Thoulutsang Y."/>
            <person name="Thoulutsang D."/>
            <person name="Topham K."/>
            <person name="Topping I."/>
            <person name="Tsamla T."/>
            <person name="Vassiliev H."/>
            <person name="Vo A."/>
            <person name="Wangchuk T."/>
            <person name="Wangdi T."/>
            <person name="Weiand M."/>
            <person name="Wilkinson J."/>
            <person name="Wilson A."/>
            <person name="Yadav S."/>
            <person name="Young G."/>
            <person name="Yu Q."/>
            <person name="Zembek L."/>
            <person name="Zhong D."/>
            <person name="Zimmer A."/>
            <person name="Zwirko Z."/>
            <person name="Jaffe D.B."/>
            <person name="Alvarez P."/>
            <person name="Brockman W."/>
            <person name="Butler J."/>
            <person name="Chin C."/>
            <person name="Gnerre S."/>
            <person name="Grabherr M."/>
            <person name="Kleber M."/>
            <person name="Mauceli E."/>
            <person name="MacCallum I."/>
        </authorList>
    </citation>
    <scope>NUCLEOTIDE SEQUENCE [LARGE SCALE GENOMIC DNA]</scope>
    <source>
        <strain evidence="5">Tucson 15010-1051.87</strain>
    </source>
</reference>
<evidence type="ECO:0000256" key="1">
    <source>
        <dbReference type="SAM" id="Phobius"/>
    </source>
</evidence>
<dbReference type="EMBL" id="CH940654">
    <property type="protein sequence ID" value="EDW57582.1"/>
    <property type="molecule type" value="Genomic_DNA"/>
</dbReference>
<keyword evidence="1" id="KW-1133">Transmembrane helix</keyword>
<dbReference type="OrthoDB" id="409374at2759"/>
<feature type="domain" description="EGF-like" evidence="3">
    <location>
        <begin position="173"/>
        <end position="207"/>
    </location>
</feature>
<sequence length="397" mass="43388">MRTNCLDLCMWLCLLGTTVALREHYCERNVTTSSLVPVTKQRTVIKQPSKWKLWKKAQRITEFYNTHEEQITYKLISECCPGYMQVESGLCEPICERGCPAHASCVAPQRCQCTAGYVSAVAHRDGSHYCEPICERTCPTGSQCVAPNTCACKPGYQSLPPTGDGVSAPCAPVCKLGDGCANGQCVDVERCVCNRGYQWNVDRQSCEQQSEEEMLLLSNDDVTELEEYLSSGKATTSAIAAVAAAADCAEGFVFYAGECRAEFFESNESVVKDCRQTGCGAHQNCNEQGICSCNAGYVEEQKQGNTTANATLTCRRGLLEQLLSIDQAADDEDELNTLTIPIVGVATGALLVLLIVGLIGGLRRRRGLESNESVEPKEPVLQCEFTQKSYDVDEWVP</sequence>
<dbReference type="PANTHER" id="PTHR24047:SF29">
    <property type="entry name" value="EATER-RELATED"/>
    <property type="match status" value="1"/>
</dbReference>
<dbReference type="InterPro" id="IPR053255">
    <property type="entry name" value="EGF-like_domain"/>
</dbReference>
<dbReference type="PhylomeDB" id="B4M8Q6"/>
<keyword evidence="2" id="KW-0732">Signal</keyword>
<dbReference type="HOGENOM" id="CLU_694987_0_0_1"/>
<dbReference type="FunCoup" id="B4M8Q6">
    <property type="interactions" value="24"/>
</dbReference>
<organism evidence="4 5">
    <name type="scientific">Drosophila virilis</name>
    <name type="common">Fruit fly</name>
    <dbReference type="NCBI Taxonomy" id="7244"/>
    <lineage>
        <taxon>Eukaryota</taxon>
        <taxon>Metazoa</taxon>
        <taxon>Ecdysozoa</taxon>
        <taxon>Arthropoda</taxon>
        <taxon>Hexapoda</taxon>
        <taxon>Insecta</taxon>
        <taxon>Pterygota</taxon>
        <taxon>Neoptera</taxon>
        <taxon>Endopterygota</taxon>
        <taxon>Diptera</taxon>
        <taxon>Brachycera</taxon>
        <taxon>Muscomorpha</taxon>
        <taxon>Ephydroidea</taxon>
        <taxon>Drosophilidae</taxon>
        <taxon>Drosophila</taxon>
    </lineage>
</organism>
<dbReference type="OMA" id="KEMECQY"/>
<keyword evidence="1" id="KW-0812">Transmembrane</keyword>
<feature type="signal peptide" evidence="2">
    <location>
        <begin position="1"/>
        <end position="20"/>
    </location>
</feature>
<dbReference type="PANTHER" id="PTHR24047">
    <property type="entry name" value="FI01909P-RELATED"/>
    <property type="match status" value="1"/>
</dbReference>
<dbReference type="SMART" id="SM00181">
    <property type="entry name" value="EGF"/>
    <property type="match status" value="4"/>
</dbReference>
<feature type="domain" description="EGF-like" evidence="3">
    <location>
        <begin position="94"/>
        <end position="131"/>
    </location>
</feature>
<gene>
    <name evidence="4" type="primary">Dvir\GJ18170</name>
    <name evidence="4" type="ORF">Dvir_GJ18170</name>
</gene>
<feature type="domain" description="EGF-like" evidence="3">
    <location>
        <begin position="133"/>
        <end position="171"/>
    </location>
</feature>
<dbReference type="eggNOG" id="KOG1218">
    <property type="taxonomic scope" value="Eukaryota"/>
</dbReference>
<keyword evidence="1" id="KW-0472">Membrane</keyword>
<dbReference type="InterPro" id="IPR000742">
    <property type="entry name" value="EGF"/>
</dbReference>
<feature type="chain" id="PRO_5002814772" description="EGF-like domain-containing protein" evidence="2">
    <location>
        <begin position="21"/>
        <end position="397"/>
    </location>
</feature>
<accession>B4M8Q6</accession>
<name>B4M8Q6_DROVI</name>
<dbReference type="InParanoid" id="B4M8Q6"/>
<proteinExistence type="predicted"/>
<evidence type="ECO:0000259" key="3">
    <source>
        <dbReference type="SMART" id="SM00181"/>
    </source>
</evidence>
<dbReference type="Proteomes" id="UP000008792">
    <property type="component" value="Unassembled WGS sequence"/>
</dbReference>
<feature type="domain" description="EGF-like" evidence="3">
    <location>
        <begin position="273"/>
        <end position="315"/>
    </location>
</feature>
<protein>
    <recommendedName>
        <fullName evidence="3">EGF-like domain-containing protein</fullName>
    </recommendedName>
</protein>
<dbReference type="KEGG" id="dvi:6634089"/>